<dbReference type="Proteomes" id="UP000230750">
    <property type="component" value="Unassembled WGS sequence"/>
</dbReference>
<protein>
    <recommendedName>
        <fullName evidence="2">LRAT domain-containing protein</fullName>
    </recommendedName>
</protein>
<keyword evidence="4" id="KW-1185">Reference proteome</keyword>
<reference evidence="3 4" key="1">
    <citation type="journal article" date="2017" name="PLoS Biol.">
        <title>The sea cucumber genome provides insights into morphological evolution and visceral regeneration.</title>
        <authorList>
            <person name="Zhang X."/>
            <person name="Sun L."/>
            <person name="Yuan J."/>
            <person name="Sun Y."/>
            <person name="Gao Y."/>
            <person name="Zhang L."/>
            <person name="Li S."/>
            <person name="Dai H."/>
            <person name="Hamel J.F."/>
            <person name="Liu C."/>
            <person name="Yu Y."/>
            <person name="Liu S."/>
            <person name="Lin W."/>
            <person name="Guo K."/>
            <person name="Jin S."/>
            <person name="Xu P."/>
            <person name="Storey K.B."/>
            <person name="Huan P."/>
            <person name="Zhang T."/>
            <person name="Zhou Y."/>
            <person name="Zhang J."/>
            <person name="Lin C."/>
            <person name="Li X."/>
            <person name="Xing L."/>
            <person name="Huo D."/>
            <person name="Sun M."/>
            <person name="Wang L."/>
            <person name="Mercier A."/>
            <person name="Li F."/>
            <person name="Yang H."/>
            <person name="Xiang J."/>
        </authorList>
    </citation>
    <scope>NUCLEOTIDE SEQUENCE [LARGE SCALE GENOMIC DNA]</scope>
    <source>
        <strain evidence="3">Shaxun</strain>
        <tissue evidence="3">Muscle</tissue>
    </source>
</reference>
<sequence>MSGTVPVPAETSSTTHGGHQTHEDGDKSQRHPSEQLSHEGWAEFLGKMADEIDRKTAQSLATIYQFSTAEIEEEMRPGYVFTRMVVTKGHITPSDISSLLENLRKVGGKGHGSKIEGHFQGAMKSSTTVERRDDYGELKVNLIKRLDRATHTAQILAIYFDIPPWTLGQLQKDPSPGCVLVTYLEEIRVMSKENSKEVITALENIGATDILKETFEQDLRSEDGNLQGETDERNPNVTSTVQIEDPHSVASTQKTIINSVNNSINSGITITEQSPKFEILQSRPKEDTCVCNTGDSRRFRKYYLNESVVGAICETCGKEWLQKMFLRDLATTREISVDGQPLCLRRCSINLSESLPSENDGDCSTFKVGDLIKWKSDEHHQNLNAIIESIDTDENVSLIVIEASHFGQIKIYREDNCLSKLNDLHAITYERNGEVPDLPDLLNERDTHTTTEQNLFRSFCTNFSKCLSYHNFLVYEMLSERPWAEENWYVKLRLTDMVVPILIKSIEQETQSPRTSFNPLASVVGHAIHLTMKKTDEEVQLNELLPGDHIVTSHTTLHPRCHAIVASVNLQMGQLGLIRNVFPGRIVERVEKVSPPILRVVYNKSDICSPDEVIQKARSEHARKKHLYYNILTNNCKHFAVWCKRKTDETSKSRSESNESP</sequence>
<comment type="caution">
    <text evidence="3">The sequence shown here is derived from an EMBL/GenBank/DDBJ whole genome shotgun (WGS) entry which is preliminary data.</text>
</comment>
<dbReference type="AlphaFoldDB" id="A0A2G8K078"/>
<gene>
    <name evidence="3" type="ORF">BSL78_21761</name>
</gene>
<name>A0A2G8K078_STIJA</name>
<feature type="region of interest" description="Disordered" evidence="1">
    <location>
        <begin position="1"/>
        <end position="36"/>
    </location>
</feature>
<organism evidence="3 4">
    <name type="scientific">Stichopus japonicus</name>
    <name type="common">Sea cucumber</name>
    <dbReference type="NCBI Taxonomy" id="307972"/>
    <lineage>
        <taxon>Eukaryota</taxon>
        <taxon>Metazoa</taxon>
        <taxon>Echinodermata</taxon>
        <taxon>Eleutherozoa</taxon>
        <taxon>Echinozoa</taxon>
        <taxon>Holothuroidea</taxon>
        <taxon>Aspidochirotacea</taxon>
        <taxon>Aspidochirotida</taxon>
        <taxon>Stichopodidae</taxon>
        <taxon>Apostichopus</taxon>
    </lineage>
</organism>
<dbReference type="Pfam" id="PF04970">
    <property type="entry name" value="LRAT"/>
    <property type="match status" value="1"/>
</dbReference>
<accession>A0A2G8K078</accession>
<dbReference type="EMBL" id="MRZV01001023">
    <property type="protein sequence ID" value="PIK41393.1"/>
    <property type="molecule type" value="Genomic_DNA"/>
</dbReference>
<dbReference type="Gene3D" id="3.90.1720.10">
    <property type="entry name" value="endopeptidase domain like (from Nostoc punctiforme)"/>
    <property type="match status" value="1"/>
</dbReference>
<evidence type="ECO:0000259" key="2">
    <source>
        <dbReference type="Pfam" id="PF04970"/>
    </source>
</evidence>
<evidence type="ECO:0000313" key="3">
    <source>
        <dbReference type="EMBL" id="PIK41393.1"/>
    </source>
</evidence>
<evidence type="ECO:0000256" key="1">
    <source>
        <dbReference type="SAM" id="MobiDB-lite"/>
    </source>
</evidence>
<feature type="domain" description="LRAT" evidence="2">
    <location>
        <begin position="603"/>
        <end position="645"/>
    </location>
</feature>
<feature type="compositionally biased region" description="Basic and acidic residues" evidence="1">
    <location>
        <begin position="20"/>
        <end position="36"/>
    </location>
</feature>
<proteinExistence type="predicted"/>
<dbReference type="InterPro" id="IPR007053">
    <property type="entry name" value="LRAT_dom"/>
</dbReference>
<evidence type="ECO:0000313" key="4">
    <source>
        <dbReference type="Proteomes" id="UP000230750"/>
    </source>
</evidence>
<dbReference type="OrthoDB" id="421951at2759"/>